<sequence length="544" mass="59369">MTGTEKTKPRVSLGLLTFGPEGSETYGSRITSLDTFNECLDYLQSRGYNEVDTARTYVGGQQEGWTKRTNWRERNLTLATKWYPYKLGDHSKAIVKENLNKSLSELGSDSVDIFYLHAPDRSVPFQETLEACDELYQEGKFKKLGLSNYAAWEVAELCTIADQKGWVKPSVYQAMYNCLTRAIEEELVPCCRKFGMDILVYNPLAGGVLSGRYKSKEIPADGGRYSTQDPVIGAMYRDRYFKDVNFEALKVIQPVADKLGLTLLEIAFRWLVHHSKLKVMDENDGLVIGISSIGQLESNLDNVEKGPLPDEVLEVLDEAWKITKPSCSLYWSTGVSCPIQPSAIIIVFLTTAQQRVATRKHSSESQLLVLCPAAQSNPRETNGCFDASFPGGSCTNDPACMCTQKKYREAYFCCMAKKCDADVMPESVERQHTGCQARNLDFTFDAEKVCGIKLEATSISSASSTTSDAITTSHVSHGSSVTSASATTTSDAETTSSTKGAESASSTAQESSTGGAAPVTDSAPQLGASIGVLSMLFMVVGIVL</sequence>
<evidence type="ECO:0000259" key="3">
    <source>
        <dbReference type="Pfam" id="PF00248"/>
    </source>
</evidence>
<protein>
    <submittedName>
        <fullName evidence="4">Oxidoreductase</fullName>
    </submittedName>
</protein>
<dbReference type="InterPro" id="IPR050523">
    <property type="entry name" value="AKR_Detox_Biosynth"/>
</dbReference>
<dbReference type="Pfam" id="PF00248">
    <property type="entry name" value="Aldo_ket_red"/>
    <property type="match status" value="1"/>
</dbReference>
<evidence type="ECO:0000256" key="2">
    <source>
        <dbReference type="SAM" id="MobiDB-lite"/>
    </source>
</evidence>
<feature type="region of interest" description="Disordered" evidence="2">
    <location>
        <begin position="465"/>
        <end position="521"/>
    </location>
</feature>
<evidence type="ECO:0000313" key="4">
    <source>
        <dbReference type="EMBL" id="KAF5545467.1"/>
    </source>
</evidence>
<reference evidence="4 5" key="1">
    <citation type="submission" date="2020-05" db="EMBL/GenBank/DDBJ databases">
        <title>Identification and distribution of gene clusters putatively required for synthesis of sphingolipid metabolism inhibitors in phylogenetically diverse species of the filamentous fungus Fusarium.</title>
        <authorList>
            <person name="Kim H.-S."/>
            <person name="Busman M."/>
            <person name="Brown D.W."/>
            <person name="Divon H."/>
            <person name="Uhlig S."/>
            <person name="Proctor R.H."/>
        </authorList>
    </citation>
    <scope>NUCLEOTIDE SEQUENCE [LARGE SCALE GENOMIC DNA]</scope>
    <source>
        <strain evidence="4 5">NRRL 25196</strain>
    </source>
</reference>
<organism evidence="4 5">
    <name type="scientific">Fusarium napiforme</name>
    <dbReference type="NCBI Taxonomy" id="42672"/>
    <lineage>
        <taxon>Eukaryota</taxon>
        <taxon>Fungi</taxon>
        <taxon>Dikarya</taxon>
        <taxon>Ascomycota</taxon>
        <taxon>Pezizomycotina</taxon>
        <taxon>Sordariomycetes</taxon>
        <taxon>Hypocreomycetidae</taxon>
        <taxon>Hypocreales</taxon>
        <taxon>Nectriaceae</taxon>
        <taxon>Fusarium</taxon>
        <taxon>Fusarium fujikuroi species complex</taxon>
    </lineage>
</organism>
<dbReference type="PANTHER" id="PTHR43364:SF4">
    <property type="entry name" value="NAD(P)-LINKED OXIDOREDUCTASE SUPERFAMILY PROTEIN"/>
    <property type="match status" value="1"/>
</dbReference>
<dbReference type="CDD" id="cd19075">
    <property type="entry name" value="AKR_AKR7A1-5"/>
    <property type="match status" value="1"/>
</dbReference>
<dbReference type="PANTHER" id="PTHR43364">
    <property type="entry name" value="NADH-SPECIFIC METHYLGLYOXAL REDUCTASE-RELATED"/>
    <property type="match status" value="1"/>
</dbReference>
<dbReference type="PRINTS" id="PR00069">
    <property type="entry name" value="ALDKETRDTASE"/>
</dbReference>
<name>A0A8H5MYD4_9HYPO</name>
<feature type="compositionally biased region" description="Low complexity" evidence="2">
    <location>
        <begin position="465"/>
        <end position="517"/>
    </location>
</feature>
<dbReference type="Gene3D" id="3.20.20.100">
    <property type="entry name" value="NADP-dependent oxidoreductase domain"/>
    <property type="match status" value="1"/>
</dbReference>
<feature type="domain" description="NADP-dependent oxidoreductase" evidence="3">
    <location>
        <begin position="29"/>
        <end position="320"/>
    </location>
</feature>
<evidence type="ECO:0000313" key="5">
    <source>
        <dbReference type="Proteomes" id="UP000574317"/>
    </source>
</evidence>
<keyword evidence="1" id="KW-0560">Oxidoreductase</keyword>
<evidence type="ECO:0000256" key="1">
    <source>
        <dbReference type="ARBA" id="ARBA00023002"/>
    </source>
</evidence>
<dbReference type="GO" id="GO:0016491">
    <property type="term" value="F:oxidoreductase activity"/>
    <property type="evidence" value="ECO:0007669"/>
    <property type="project" value="UniProtKB-KW"/>
</dbReference>
<accession>A0A8H5MYD4</accession>
<proteinExistence type="predicted"/>
<dbReference type="SUPFAM" id="SSF51430">
    <property type="entry name" value="NAD(P)-linked oxidoreductase"/>
    <property type="match status" value="1"/>
</dbReference>
<keyword evidence="5" id="KW-1185">Reference proteome</keyword>
<dbReference type="EMBL" id="JAAOAO010000364">
    <property type="protein sequence ID" value="KAF5545467.1"/>
    <property type="molecule type" value="Genomic_DNA"/>
</dbReference>
<dbReference type="AlphaFoldDB" id="A0A8H5MYD4"/>
<comment type="caution">
    <text evidence="4">The sequence shown here is derived from an EMBL/GenBank/DDBJ whole genome shotgun (WGS) entry which is preliminary data.</text>
</comment>
<dbReference type="InterPro" id="IPR023210">
    <property type="entry name" value="NADP_OxRdtase_dom"/>
</dbReference>
<gene>
    <name evidence="4" type="ORF">FNAPI_9143</name>
</gene>
<dbReference type="InterPro" id="IPR020471">
    <property type="entry name" value="AKR"/>
</dbReference>
<dbReference type="InterPro" id="IPR036812">
    <property type="entry name" value="NAD(P)_OxRdtase_dom_sf"/>
</dbReference>
<dbReference type="Proteomes" id="UP000574317">
    <property type="component" value="Unassembled WGS sequence"/>
</dbReference>